<gene>
    <name evidence="2" type="ORF">JI741_28075</name>
</gene>
<sequence length="87" mass="9262">MKDPKSLIGGFVAGAALGIAAGILLAPDSGKSTRKKIVDGSLKMKDDLMNTVDVSLDNIRKQFNSRIDQLARSGKSTIDETSEKVKV</sequence>
<name>A0ABS1L0A4_9BACT</name>
<dbReference type="PANTHER" id="PTHR35792">
    <property type="entry name" value="GENERAL STRESS PROTEIN"/>
    <property type="match status" value="1"/>
</dbReference>
<evidence type="ECO:0000313" key="2">
    <source>
        <dbReference type="EMBL" id="MBL0745120.1"/>
    </source>
</evidence>
<protein>
    <submittedName>
        <fullName evidence="2">YtxH domain-containing protein</fullName>
    </submittedName>
</protein>
<dbReference type="Proteomes" id="UP000613030">
    <property type="component" value="Unassembled WGS sequence"/>
</dbReference>
<keyword evidence="1" id="KW-0472">Membrane</keyword>
<dbReference type="InterPro" id="IPR052928">
    <property type="entry name" value="Desiccation-related_membrane"/>
</dbReference>
<dbReference type="RefSeq" id="WP_202015355.1">
    <property type="nucleotide sequence ID" value="NZ_JAERRB010000014.1"/>
</dbReference>
<proteinExistence type="predicted"/>
<keyword evidence="1" id="KW-1133">Transmembrane helix</keyword>
<accession>A0ABS1L0A4</accession>
<evidence type="ECO:0000313" key="3">
    <source>
        <dbReference type="Proteomes" id="UP000613030"/>
    </source>
</evidence>
<comment type="caution">
    <text evidence="2">The sequence shown here is derived from an EMBL/GenBank/DDBJ whole genome shotgun (WGS) entry which is preliminary data.</text>
</comment>
<reference evidence="2 3" key="1">
    <citation type="submission" date="2021-01" db="EMBL/GenBank/DDBJ databases">
        <title>Chryseolinea sp. Jin1 Genome sequencing and assembly.</title>
        <authorList>
            <person name="Kim I."/>
        </authorList>
    </citation>
    <scope>NUCLEOTIDE SEQUENCE [LARGE SCALE GENOMIC DNA]</scope>
    <source>
        <strain evidence="2 3">Jin1</strain>
    </source>
</reference>
<feature type="transmembrane region" description="Helical" evidence="1">
    <location>
        <begin position="6"/>
        <end position="26"/>
    </location>
</feature>
<dbReference type="EMBL" id="JAERRB010000014">
    <property type="protein sequence ID" value="MBL0745120.1"/>
    <property type="molecule type" value="Genomic_DNA"/>
</dbReference>
<evidence type="ECO:0000256" key="1">
    <source>
        <dbReference type="SAM" id="Phobius"/>
    </source>
</evidence>
<dbReference type="PANTHER" id="PTHR35792:SF2">
    <property type="entry name" value="GENERAL STRESS PROTEIN"/>
    <property type="match status" value="1"/>
</dbReference>
<keyword evidence="3" id="KW-1185">Reference proteome</keyword>
<organism evidence="2 3">
    <name type="scientific">Chryseolinea lacunae</name>
    <dbReference type="NCBI Taxonomy" id="2801331"/>
    <lineage>
        <taxon>Bacteria</taxon>
        <taxon>Pseudomonadati</taxon>
        <taxon>Bacteroidota</taxon>
        <taxon>Cytophagia</taxon>
        <taxon>Cytophagales</taxon>
        <taxon>Fulvivirgaceae</taxon>
        <taxon>Chryseolinea</taxon>
    </lineage>
</organism>
<dbReference type="InterPro" id="IPR024623">
    <property type="entry name" value="YtxH"/>
</dbReference>
<keyword evidence="1" id="KW-0812">Transmembrane</keyword>
<dbReference type="Pfam" id="PF12732">
    <property type="entry name" value="YtxH"/>
    <property type="match status" value="1"/>
</dbReference>